<evidence type="ECO:0000256" key="6">
    <source>
        <dbReference type="ARBA" id="ARBA00022618"/>
    </source>
</evidence>
<gene>
    <name evidence="14 19" type="primary">murC</name>
    <name evidence="19" type="ORF">KQR59_00330</name>
</gene>
<dbReference type="PANTHER" id="PTHR43445">
    <property type="entry name" value="UDP-N-ACETYLMURAMATE--L-ALANINE LIGASE-RELATED"/>
    <property type="match status" value="1"/>
</dbReference>
<dbReference type="InterPro" id="IPR004101">
    <property type="entry name" value="Mur_ligase_C"/>
</dbReference>
<sequence>MKKKILFLGVGGIGVSALAIAAKRLGADVAGYDSVPNKLTAKLESSGISIFSSSTSIDVSVYDTVVYSSAILDSHPLLSKARALGVQCLQRAMFLALLMKDFRYSIAVTGTHGKTTTSSILATLLCKLDTTSSFVVGGVVKYADSNIQVNGTDRLVIEADESDASFLYLNPNVAIVTNIDLDHMSTYKNSYDNLLENFANFLMKESIENIYLCVDDCGCNDLLERYRSQVIGNIVSYGFATNASAQIYDYRVNGSLTSFSIEYKSSKYDFKLELPGKYNVQNAAACVITCLDLGFRYEDIYKALITVKGVVRRFDIYTKRILGHETPIVDDYGHHPVEVVSSIGAVRDRYPDKKIIHVFQPHRYTRNRDLLTDWSKALSLADQLIILPTYSAGEQVIQGAESQDLIRDIPKALMADSFDHVLSLLEKLVDDNTVVLIQGAGDITNLVGMIGE</sequence>
<keyword evidence="9 14" id="KW-0133">Cell shape</keyword>
<evidence type="ECO:0000256" key="4">
    <source>
        <dbReference type="ARBA" id="ARBA00022490"/>
    </source>
</evidence>
<comment type="similarity">
    <text evidence="14">Belongs to the MurCDEF family.</text>
</comment>
<evidence type="ECO:0000256" key="8">
    <source>
        <dbReference type="ARBA" id="ARBA00022840"/>
    </source>
</evidence>
<dbReference type="KEGG" id="fsr:KQR59_00330"/>
<keyword evidence="7 14" id="KW-0547">Nucleotide-binding</keyword>
<dbReference type="RefSeq" id="WP_216692214.1">
    <property type="nucleotide sequence ID" value="NZ_CP076680.1"/>
</dbReference>
<accession>A0AAJ4NP86</accession>
<dbReference type="InterPro" id="IPR050061">
    <property type="entry name" value="MurCDEF_pg_biosynth"/>
</dbReference>
<keyword evidence="11 14" id="KW-0131">Cell cycle</keyword>
<evidence type="ECO:0000256" key="2">
    <source>
        <dbReference type="ARBA" id="ARBA00004752"/>
    </source>
</evidence>
<dbReference type="InterPro" id="IPR000713">
    <property type="entry name" value="Mur_ligase_N"/>
</dbReference>
<dbReference type="Pfam" id="PF01225">
    <property type="entry name" value="Mur_ligase"/>
    <property type="match status" value="1"/>
</dbReference>
<keyword evidence="5 14" id="KW-0436">Ligase</keyword>
<dbReference type="GO" id="GO:0009252">
    <property type="term" value="P:peptidoglycan biosynthetic process"/>
    <property type="evidence" value="ECO:0007669"/>
    <property type="project" value="UniProtKB-UniRule"/>
</dbReference>
<evidence type="ECO:0000256" key="12">
    <source>
        <dbReference type="ARBA" id="ARBA00023316"/>
    </source>
</evidence>
<keyword evidence="8 14" id="KW-0067">ATP-binding</keyword>
<keyword evidence="12 14" id="KW-0961">Cell wall biogenesis/degradation</keyword>
<dbReference type="HAMAP" id="MF_00046">
    <property type="entry name" value="MurC"/>
    <property type="match status" value="1"/>
</dbReference>
<organism evidence="19 20">
    <name type="scientific">Francisella salimarina</name>
    <dbReference type="NCBI Taxonomy" id="2599927"/>
    <lineage>
        <taxon>Bacteria</taxon>
        <taxon>Pseudomonadati</taxon>
        <taxon>Pseudomonadota</taxon>
        <taxon>Gammaproteobacteria</taxon>
        <taxon>Thiotrichales</taxon>
        <taxon>Francisellaceae</taxon>
        <taxon>Francisella</taxon>
    </lineage>
</organism>
<keyword evidence="20" id="KW-1185">Reference proteome</keyword>
<proteinExistence type="inferred from homology"/>
<evidence type="ECO:0000259" key="16">
    <source>
        <dbReference type="Pfam" id="PF01225"/>
    </source>
</evidence>
<feature type="domain" description="Mur ligase central" evidence="18">
    <location>
        <begin position="108"/>
        <end position="289"/>
    </location>
</feature>
<dbReference type="Proteomes" id="UP000683421">
    <property type="component" value="Chromosome"/>
</dbReference>
<name>A0AAJ4NP86_9GAMM</name>
<evidence type="ECO:0000256" key="11">
    <source>
        <dbReference type="ARBA" id="ARBA00023306"/>
    </source>
</evidence>
<comment type="subcellular location">
    <subcellularLocation>
        <location evidence="1 14">Cytoplasm</location>
    </subcellularLocation>
</comment>
<protein>
    <recommendedName>
        <fullName evidence="3 14">UDP-N-acetylmuramate--L-alanine ligase</fullName>
        <ecNumber evidence="3 14">6.3.2.8</ecNumber>
    </recommendedName>
    <alternativeName>
        <fullName evidence="14">UDP-N-acetylmuramoyl-L-alanine synthetase</fullName>
    </alternativeName>
</protein>
<dbReference type="GO" id="GO:0071555">
    <property type="term" value="P:cell wall organization"/>
    <property type="evidence" value="ECO:0007669"/>
    <property type="project" value="UniProtKB-KW"/>
</dbReference>
<evidence type="ECO:0000256" key="13">
    <source>
        <dbReference type="ARBA" id="ARBA00047833"/>
    </source>
</evidence>
<feature type="signal peptide" evidence="15">
    <location>
        <begin position="1"/>
        <end position="21"/>
    </location>
</feature>
<feature type="binding site" evidence="14">
    <location>
        <begin position="110"/>
        <end position="116"/>
    </location>
    <ligand>
        <name>ATP</name>
        <dbReference type="ChEBI" id="CHEBI:30616"/>
    </ligand>
</feature>
<evidence type="ECO:0000256" key="10">
    <source>
        <dbReference type="ARBA" id="ARBA00022984"/>
    </source>
</evidence>
<keyword evidence="6 14" id="KW-0132">Cell division</keyword>
<comment type="function">
    <text evidence="14">Cell wall formation.</text>
</comment>
<feature type="domain" description="Mur ligase C-terminal" evidence="17">
    <location>
        <begin position="312"/>
        <end position="441"/>
    </location>
</feature>
<feature type="domain" description="Mur ligase N-terminal catalytic" evidence="16">
    <location>
        <begin position="5"/>
        <end position="103"/>
    </location>
</feature>
<reference evidence="19 20" key="1">
    <citation type="submission" date="2021-06" db="EMBL/GenBank/DDBJ databases">
        <title>Ulceroglandular infection and bacteremia caused by Francisella salimarina in an immunocompromised patient, France.</title>
        <authorList>
            <person name="Hennebique A."/>
            <person name="Caspar Y."/>
            <person name="Maurin M."/>
            <person name="Boisset S."/>
            <person name="Pelloux I."/>
            <person name="Gallego-Hernanz M.P."/>
            <person name="Burucoa C."/>
            <person name="Cazenave-Roblot F."/>
            <person name="Plouzeau C."/>
            <person name="Rammaert B."/>
        </authorList>
    </citation>
    <scope>NUCLEOTIDE SEQUENCE [LARGE SCALE GENOMIC DNA]</scope>
    <source>
        <strain evidence="19 20">CHUGA-F75</strain>
    </source>
</reference>
<dbReference type="AlphaFoldDB" id="A0AAJ4NP86"/>
<evidence type="ECO:0000259" key="17">
    <source>
        <dbReference type="Pfam" id="PF02875"/>
    </source>
</evidence>
<dbReference type="GO" id="GO:0005737">
    <property type="term" value="C:cytoplasm"/>
    <property type="evidence" value="ECO:0007669"/>
    <property type="project" value="UniProtKB-SubCell"/>
</dbReference>
<dbReference type="Pfam" id="PF08245">
    <property type="entry name" value="Mur_ligase_M"/>
    <property type="match status" value="1"/>
</dbReference>
<dbReference type="PANTHER" id="PTHR43445:SF3">
    <property type="entry name" value="UDP-N-ACETYLMURAMATE--L-ALANINE LIGASE"/>
    <property type="match status" value="1"/>
</dbReference>
<keyword evidence="15" id="KW-0732">Signal</keyword>
<dbReference type="InterPro" id="IPR013221">
    <property type="entry name" value="Mur_ligase_cen"/>
</dbReference>
<evidence type="ECO:0000256" key="1">
    <source>
        <dbReference type="ARBA" id="ARBA00004496"/>
    </source>
</evidence>
<dbReference type="EC" id="6.3.2.8" evidence="3 14"/>
<evidence type="ECO:0000256" key="3">
    <source>
        <dbReference type="ARBA" id="ARBA00012211"/>
    </source>
</evidence>
<comment type="catalytic activity">
    <reaction evidence="13 14">
        <text>UDP-N-acetyl-alpha-D-muramate + L-alanine + ATP = UDP-N-acetyl-alpha-D-muramoyl-L-alanine + ADP + phosphate + H(+)</text>
        <dbReference type="Rhea" id="RHEA:23372"/>
        <dbReference type="ChEBI" id="CHEBI:15378"/>
        <dbReference type="ChEBI" id="CHEBI:30616"/>
        <dbReference type="ChEBI" id="CHEBI:43474"/>
        <dbReference type="ChEBI" id="CHEBI:57972"/>
        <dbReference type="ChEBI" id="CHEBI:70757"/>
        <dbReference type="ChEBI" id="CHEBI:83898"/>
        <dbReference type="ChEBI" id="CHEBI:456216"/>
        <dbReference type="EC" id="6.3.2.8"/>
    </reaction>
</comment>
<dbReference type="GO" id="GO:0008360">
    <property type="term" value="P:regulation of cell shape"/>
    <property type="evidence" value="ECO:0007669"/>
    <property type="project" value="UniProtKB-KW"/>
</dbReference>
<dbReference type="GO" id="GO:0005524">
    <property type="term" value="F:ATP binding"/>
    <property type="evidence" value="ECO:0007669"/>
    <property type="project" value="UniProtKB-UniRule"/>
</dbReference>
<dbReference type="InterPro" id="IPR005758">
    <property type="entry name" value="UDP-N-AcMur_Ala_ligase_MurC"/>
</dbReference>
<dbReference type="Pfam" id="PF02875">
    <property type="entry name" value="Mur_ligase_C"/>
    <property type="match status" value="1"/>
</dbReference>
<dbReference type="EMBL" id="CP076680">
    <property type="protein sequence ID" value="QWU99365.1"/>
    <property type="molecule type" value="Genomic_DNA"/>
</dbReference>
<feature type="chain" id="PRO_5042509060" description="UDP-N-acetylmuramate--L-alanine ligase" evidence="15">
    <location>
        <begin position="22"/>
        <end position="452"/>
    </location>
</feature>
<evidence type="ECO:0000313" key="20">
    <source>
        <dbReference type="Proteomes" id="UP000683421"/>
    </source>
</evidence>
<evidence type="ECO:0000256" key="15">
    <source>
        <dbReference type="SAM" id="SignalP"/>
    </source>
</evidence>
<keyword evidence="10 14" id="KW-0573">Peptidoglycan synthesis</keyword>
<dbReference type="GO" id="GO:0008763">
    <property type="term" value="F:UDP-N-acetylmuramate-L-alanine ligase activity"/>
    <property type="evidence" value="ECO:0007669"/>
    <property type="project" value="UniProtKB-UniRule"/>
</dbReference>
<evidence type="ECO:0000259" key="18">
    <source>
        <dbReference type="Pfam" id="PF08245"/>
    </source>
</evidence>
<evidence type="ECO:0000256" key="5">
    <source>
        <dbReference type="ARBA" id="ARBA00022598"/>
    </source>
</evidence>
<evidence type="ECO:0000313" key="19">
    <source>
        <dbReference type="EMBL" id="QWU99365.1"/>
    </source>
</evidence>
<evidence type="ECO:0000256" key="9">
    <source>
        <dbReference type="ARBA" id="ARBA00022960"/>
    </source>
</evidence>
<evidence type="ECO:0000256" key="14">
    <source>
        <dbReference type="HAMAP-Rule" id="MF_00046"/>
    </source>
</evidence>
<dbReference type="GO" id="GO:0051301">
    <property type="term" value="P:cell division"/>
    <property type="evidence" value="ECO:0007669"/>
    <property type="project" value="UniProtKB-KW"/>
</dbReference>
<comment type="pathway">
    <text evidence="2 14">Cell wall biogenesis; peptidoglycan biosynthesis.</text>
</comment>
<dbReference type="NCBIfam" id="TIGR01082">
    <property type="entry name" value="murC"/>
    <property type="match status" value="1"/>
</dbReference>
<evidence type="ECO:0000256" key="7">
    <source>
        <dbReference type="ARBA" id="ARBA00022741"/>
    </source>
</evidence>
<keyword evidence="4 14" id="KW-0963">Cytoplasm</keyword>